<evidence type="ECO:0000259" key="2">
    <source>
        <dbReference type="Pfam" id="PF01578"/>
    </source>
</evidence>
<proteinExistence type="predicted"/>
<feature type="transmembrane region" description="Helical" evidence="1">
    <location>
        <begin position="125"/>
        <end position="149"/>
    </location>
</feature>
<evidence type="ECO:0000313" key="4">
    <source>
        <dbReference type="Proteomes" id="UP000198461"/>
    </source>
</evidence>
<dbReference type="AlphaFoldDB" id="A0A1N6ERJ2"/>
<dbReference type="EMBL" id="FSRE01000002">
    <property type="protein sequence ID" value="SIN85607.1"/>
    <property type="molecule type" value="Genomic_DNA"/>
</dbReference>
<protein>
    <submittedName>
        <fullName evidence="3">ABC-type uncharacterized transport system, permease component</fullName>
    </submittedName>
</protein>
<feature type="transmembrane region" description="Helical" evidence="1">
    <location>
        <begin position="176"/>
        <end position="198"/>
    </location>
</feature>
<feature type="transmembrane region" description="Helical" evidence="1">
    <location>
        <begin position="64"/>
        <end position="87"/>
    </location>
</feature>
<feature type="domain" description="Cytochrome c assembly protein" evidence="2">
    <location>
        <begin position="42"/>
        <end position="262"/>
    </location>
</feature>
<dbReference type="PANTHER" id="PTHR38034">
    <property type="entry name" value="INNER MEMBRANE PROTEIN YPJD"/>
    <property type="match status" value="1"/>
</dbReference>
<feature type="transmembrane region" description="Helical" evidence="1">
    <location>
        <begin position="240"/>
        <end position="263"/>
    </location>
</feature>
<feature type="transmembrane region" description="Helical" evidence="1">
    <location>
        <begin position="39"/>
        <end position="58"/>
    </location>
</feature>
<evidence type="ECO:0000313" key="3">
    <source>
        <dbReference type="EMBL" id="SIN85607.1"/>
    </source>
</evidence>
<dbReference type="GO" id="GO:0017004">
    <property type="term" value="P:cytochrome complex assembly"/>
    <property type="evidence" value="ECO:0007669"/>
    <property type="project" value="InterPro"/>
</dbReference>
<dbReference type="OrthoDB" id="9780793at2"/>
<feature type="transmembrane region" description="Helical" evidence="1">
    <location>
        <begin position="210"/>
        <end position="228"/>
    </location>
</feature>
<sequence length="266" mass="29985">MSGFGFASLIAFILYLNNWLIVVARLRFDLEAGYRRPQLIAYTLIGLIAHAISIWLAMRQQDQWVFGFGIALSLIGWSAAVALWIGMLTKPTEMLGLIIFPFAGLLALAPLVITDTHPLPVEYGAHIVLAILAYGLFFLAATQAILFLIQEQRFRSHKLGSLFGALPPLQLMEKTLYQLLVLGFITLTFALITGFFFVEDLFAQHLAHKTFFSLLAWLLYGLLLWGHFRRGWRGRKAARLTLWAFVLLMLGYVGSSIVLEFLLPRP</sequence>
<dbReference type="PANTHER" id="PTHR38034:SF1">
    <property type="entry name" value="INNER MEMBRANE PROTEIN YPJD"/>
    <property type="match status" value="1"/>
</dbReference>
<feature type="transmembrane region" description="Helical" evidence="1">
    <location>
        <begin position="6"/>
        <end position="27"/>
    </location>
</feature>
<keyword evidence="4" id="KW-1185">Reference proteome</keyword>
<reference evidence="3 4" key="1">
    <citation type="submission" date="2016-11" db="EMBL/GenBank/DDBJ databases">
        <authorList>
            <person name="Jaros S."/>
            <person name="Januszkiewicz K."/>
            <person name="Wedrychowicz H."/>
        </authorList>
    </citation>
    <scope>NUCLEOTIDE SEQUENCE [LARGE SCALE GENOMIC DNA]</scope>
    <source>
        <strain evidence="3 4">DSM 17737</strain>
    </source>
</reference>
<dbReference type="GO" id="GO:0020037">
    <property type="term" value="F:heme binding"/>
    <property type="evidence" value="ECO:0007669"/>
    <property type="project" value="InterPro"/>
</dbReference>
<dbReference type="RefSeq" id="WP_074201042.1">
    <property type="nucleotide sequence ID" value="NZ_FSRE01000002.1"/>
</dbReference>
<evidence type="ECO:0000256" key="1">
    <source>
        <dbReference type="SAM" id="Phobius"/>
    </source>
</evidence>
<dbReference type="InterPro" id="IPR052372">
    <property type="entry name" value="YpjD/HemX"/>
</dbReference>
<dbReference type="Pfam" id="PF01578">
    <property type="entry name" value="Cytochrom_C_asm"/>
    <property type="match status" value="1"/>
</dbReference>
<keyword evidence="1" id="KW-1133">Transmembrane helix</keyword>
<keyword evidence="1" id="KW-0472">Membrane</keyword>
<feature type="transmembrane region" description="Helical" evidence="1">
    <location>
        <begin position="94"/>
        <end position="113"/>
    </location>
</feature>
<accession>A0A1N6ERJ2</accession>
<organism evidence="3 4">
    <name type="scientific">Sulfurivirga caldicuralii</name>
    <dbReference type="NCBI Taxonomy" id="364032"/>
    <lineage>
        <taxon>Bacteria</taxon>
        <taxon>Pseudomonadati</taxon>
        <taxon>Pseudomonadota</taxon>
        <taxon>Gammaproteobacteria</taxon>
        <taxon>Thiotrichales</taxon>
        <taxon>Piscirickettsiaceae</taxon>
        <taxon>Sulfurivirga</taxon>
    </lineage>
</organism>
<name>A0A1N6ERJ2_9GAMM</name>
<gene>
    <name evidence="3" type="ORF">SAMN05443662_0733</name>
</gene>
<keyword evidence="1" id="KW-0812">Transmembrane</keyword>
<dbReference type="STRING" id="364032.SAMN05443662_0733"/>
<dbReference type="Proteomes" id="UP000198461">
    <property type="component" value="Unassembled WGS sequence"/>
</dbReference>
<dbReference type="InterPro" id="IPR002541">
    <property type="entry name" value="Cyt_c_assembly"/>
</dbReference>